<feature type="domain" description="D-alanyl-D-alanine carboxypeptidase-like core" evidence="1">
    <location>
        <begin position="77"/>
        <end position="201"/>
    </location>
</feature>
<accession>A0A4R6BZD7</accession>
<dbReference type="OrthoDB" id="9792074at2"/>
<dbReference type="GO" id="GO:0004180">
    <property type="term" value="F:carboxypeptidase activity"/>
    <property type="evidence" value="ECO:0007669"/>
    <property type="project" value="UniProtKB-KW"/>
</dbReference>
<dbReference type="PROSITE" id="PS51257">
    <property type="entry name" value="PROKAR_LIPOPROTEIN"/>
    <property type="match status" value="1"/>
</dbReference>
<dbReference type="InterPro" id="IPR003709">
    <property type="entry name" value="VanY-like_core_dom"/>
</dbReference>
<dbReference type="SUPFAM" id="SSF55166">
    <property type="entry name" value="Hedgehog/DD-peptidase"/>
    <property type="match status" value="1"/>
</dbReference>
<gene>
    <name evidence="2" type="ORF">ERX55_06850</name>
</gene>
<comment type="caution">
    <text evidence="2">The sequence shown here is derived from an EMBL/GenBank/DDBJ whole genome shotgun (WGS) entry which is preliminary data.</text>
</comment>
<dbReference type="PANTHER" id="PTHR34385">
    <property type="entry name" value="D-ALANYL-D-ALANINE CARBOXYPEPTIDASE"/>
    <property type="match status" value="1"/>
</dbReference>
<dbReference type="Pfam" id="PF02557">
    <property type="entry name" value="VanY"/>
    <property type="match status" value="1"/>
</dbReference>
<keyword evidence="3" id="KW-1185">Reference proteome</keyword>
<evidence type="ECO:0000313" key="2">
    <source>
        <dbReference type="EMBL" id="TDM13967.1"/>
    </source>
</evidence>
<evidence type="ECO:0000259" key="1">
    <source>
        <dbReference type="Pfam" id="PF02557"/>
    </source>
</evidence>
<protein>
    <submittedName>
        <fullName evidence="2">D-alanyl-D-alanine carboxypeptidase family protein</fullName>
    </submittedName>
</protein>
<organism evidence="2 3">
    <name type="scientific">Macrococcus bovicus</name>
    <dbReference type="NCBI Taxonomy" id="69968"/>
    <lineage>
        <taxon>Bacteria</taxon>
        <taxon>Bacillati</taxon>
        <taxon>Bacillota</taxon>
        <taxon>Bacilli</taxon>
        <taxon>Bacillales</taxon>
        <taxon>Staphylococcaceae</taxon>
        <taxon>Macrococcus</taxon>
    </lineage>
</organism>
<sequence>MKKLLIAGLAAAVLTGCSNQTEQHLPVIDNIKQIHPLDKWLTSKEKSVVKGVTYYGDTIIVNKSISLPADYAPGENDEARAALNKLMAAGAAEGLNFAVRSGFRSYDEQAALYQDYVARDGKAAADTYSAEPGHSEHQTGLTFDLGSRESVKDFTISFGDTPEGKWLQTHAQDYGFIIRYPKGKEHITGYQYEPWHIRYLGTDLAQEVYRSGLTLEEYYGLVR</sequence>
<dbReference type="InterPro" id="IPR009045">
    <property type="entry name" value="Zn_M74/Hedgehog-like"/>
</dbReference>
<evidence type="ECO:0000313" key="3">
    <source>
        <dbReference type="Proteomes" id="UP000294843"/>
    </source>
</evidence>
<keyword evidence="2" id="KW-0378">Hydrolase</keyword>
<keyword evidence="2" id="KW-0121">Carboxypeptidase</keyword>
<dbReference type="InterPro" id="IPR058193">
    <property type="entry name" value="VanY/YodJ_core_dom"/>
</dbReference>
<name>A0A4R6BZD7_9STAP</name>
<keyword evidence="2" id="KW-0645">Protease</keyword>
<proteinExistence type="predicted"/>
<dbReference type="CDD" id="cd14852">
    <property type="entry name" value="LD-carboxypeptidase"/>
    <property type="match status" value="1"/>
</dbReference>
<reference evidence="2 3" key="1">
    <citation type="submission" date="2019-01" db="EMBL/GenBank/DDBJ databases">
        <title>Draft genome sequences of the type strains of six Macrococcus species.</title>
        <authorList>
            <person name="Mazhar S."/>
            <person name="Altermann E."/>
            <person name="Hill C."/>
            <person name="Mcauliffe O."/>
        </authorList>
    </citation>
    <scope>NUCLEOTIDE SEQUENCE [LARGE SCALE GENOMIC DNA]</scope>
    <source>
        <strain evidence="2 3">ATCC 51825</strain>
    </source>
</reference>
<dbReference type="GO" id="GO:0006508">
    <property type="term" value="P:proteolysis"/>
    <property type="evidence" value="ECO:0007669"/>
    <property type="project" value="InterPro"/>
</dbReference>
<dbReference type="Gene3D" id="3.30.1380.10">
    <property type="match status" value="1"/>
</dbReference>
<dbReference type="AlphaFoldDB" id="A0A4R6BZD7"/>
<dbReference type="EMBL" id="SCWF01000006">
    <property type="protein sequence ID" value="TDM13967.1"/>
    <property type="molecule type" value="Genomic_DNA"/>
</dbReference>
<dbReference type="RefSeq" id="WP_133451828.1">
    <property type="nucleotide sequence ID" value="NZ_SCWF01000006.1"/>
</dbReference>
<dbReference type="PANTHER" id="PTHR34385:SF1">
    <property type="entry name" value="PEPTIDOGLYCAN L-ALANYL-D-GLUTAMATE ENDOPEPTIDASE CWLK"/>
    <property type="match status" value="1"/>
</dbReference>
<dbReference type="InterPro" id="IPR052179">
    <property type="entry name" value="DD-CPase-like"/>
</dbReference>
<dbReference type="Proteomes" id="UP000294843">
    <property type="component" value="Unassembled WGS sequence"/>
</dbReference>